<dbReference type="GO" id="GO:0045493">
    <property type="term" value="P:xylan catabolic process"/>
    <property type="evidence" value="ECO:0007669"/>
    <property type="project" value="InterPro"/>
</dbReference>
<dbReference type="Proteomes" id="UP001152523">
    <property type="component" value="Unassembled WGS sequence"/>
</dbReference>
<evidence type="ECO:0000256" key="2">
    <source>
        <dbReference type="ARBA" id="ARBA00022801"/>
    </source>
</evidence>
<dbReference type="EMBL" id="CAMAPF010000028">
    <property type="protein sequence ID" value="CAH9075020.1"/>
    <property type="molecule type" value="Genomic_DNA"/>
</dbReference>
<proteinExistence type="inferred from homology"/>
<comment type="caution">
    <text evidence="4">The sequence shown here is derived from an EMBL/GenBank/DDBJ whole genome shotgun (WGS) entry which is preliminary data.</text>
</comment>
<keyword evidence="2" id="KW-0378">Hydrolase</keyword>
<evidence type="ECO:0000313" key="5">
    <source>
        <dbReference type="Proteomes" id="UP001152523"/>
    </source>
</evidence>
<gene>
    <name evidence="4" type="ORF">CEPIT_LOCUS5200</name>
</gene>
<keyword evidence="5" id="KW-1185">Reference proteome</keyword>
<protein>
    <recommendedName>
        <fullName evidence="3">Glycoside hydrolase family 3 N-terminal domain-containing protein</fullName>
    </recommendedName>
</protein>
<accession>A0AAV0CDY4</accession>
<dbReference type="GO" id="GO:0009044">
    <property type="term" value="F:xylan 1,4-beta-xylosidase activity"/>
    <property type="evidence" value="ECO:0007669"/>
    <property type="project" value="InterPro"/>
</dbReference>
<dbReference type="GO" id="GO:0046556">
    <property type="term" value="F:alpha-L-arabinofuranosidase activity"/>
    <property type="evidence" value="ECO:0007669"/>
    <property type="project" value="TreeGrafter"/>
</dbReference>
<name>A0AAV0CDY4_9ASTE</name>
<dbReference type="PANTHER" id="PTHR42721:SF3">
    <property type="entry name" value="BETA-D-XYLOSIDASE 5-RELATED"/>
    <property type="match status" value="1"/>
</dbReference>
<dbReference type="InterPro" id="IPR044993">
    <property type="entry name" value="BXL"/>
</dbReference>
<dbReference type="Gene3D" id="3.20.20.300">
    <property type="entry name" value="Glycoside hydrolase, family 3, N-terminal domain"/>
    <property type="match status" value="1"/>
</dbReference>
<sequence length="221" mass="24852">MYNEGQATGMTFWAPNINIFRDPRWGRGQETPGEDPTVAGKYAVSFVRGMQGDRSNHLQVSACCKHFTAYDLENWNGTDHYNFNAIVTKQDMVDTFQPPFKASSVMCAYNSVNGIRNCANKELLTKTLRLEWGFRGYIALDCNAVHRIFYAHNYTKSPEEAAADALKAGINDLPLPLITLKNFECSKIETQVNSNNQTTGSIQSMNIYFNEFLCKAKFSGV</sequence>
<organism evidence="4 5">
    <name type="scientific">Cuscuta epithymum</name>
    <dbReference type="NCBI Taxonomy" id="186058"/>
    <lineage>
        <taxon>Eukaryota</taxon>
        <taxon>Viridiplantae</taxon>
        <taxon>Streptophyta</taxon>
        <taxon>Embryophyta</taxon>
        <taxon>Tracheophyta</taxon>
        <taxon>Spermatophyta</taxon>
        <taxon>Magnoliopsida</taxon>
        <taxon>eudicotyledons</taxon>
        <taxon>Gunneridae</taxon>
        <taxon>Pentapetalae</taxon>
        <taxon>asterids</taxon>
        <taxon>lamiids</taxon>
        <taxon>Solanales</taxon>
        <taxon>Convolvulaceae</taxon>
        <taxon>Cuscuteae</taxon>
        <taxon>Cuscuta</taxon>
        <taxon>Cuscuta subgen. Cuscuta</taxon>
    </lineage>
</organism>
<dbReference type="InterPro" id="IPR001764">
    <property type="entry name" value="Glyco_hydro_3_N"/>
</dbReference>
<dbReference type="Pfam" id="PF00933">
    <property type="entry name" value="Glyco_hydro_3"/>
    <property type="match status" value="1"/>
</dbReference>
<comment type="similarity">
    <text evidence="1">Belongs to the glycosyl hydrolase 3 family.</text>
</comment>
<dbReference type="GO" id="GO:0031222">
    <property type="term" value="P:arabinan catabolic process"/>
    <property type="evidence" value="ECO:0007669"/>
    <property type="project" value="TreeGrafter"/>
</dbReference>
<reference evidence="4" key="1">
    <citation type="submission" date="2022-07" db="EMBL/GenBank/DDBJ databases">
        <authorList>
            <person name="Macas J."/>
            <person name="Novak P."/>
            <person name="Neumann P."/>
        </authorList>
    </citation>
    <scope>NUCLEOTIDE SEQUENCE</scope>
</reference>
<dbReference type="PANTHER" id="PTHR42721">
    <property type="entry name" value="SUGAR HYDROLASE-RELATED"/>
    <property type="match status" value="1"/>
</dbReference>
<evidence type="ECO:0000256" key="1">
    <source>
        <dbReference type="ARBA" id="ARBA00005336"/>
    </source>
</evidence>
<dbReference type="PRINTS" id="PR00133">
    <property type="entry name" value="GLHYDRLASE3"/>
</dbReference>
<feature type="domain" description="Glycoside hydrolase family 3 N-terminal" evidence="3">
    <location>
        <begin position="7"/>
        <end position="171"/>
    </location>
</feature>
<dbReference type="AlphaFoldDB" id="A0AAV0CDY4"/>
<evidence type="ECO:0000313" key="4">
    <source>
        <dbReference type="EMBL" id="CAH9075020.1"/>
    </source>
</evidence>
<evidence type="ECO:0000259" key="3">
    <source>
        <dbReference type="Pfam" id="PF00933"/>
    </source>
</evidence>
<dbReference type="InterPro" id="IPR017853">
    <property type="entry name" value="GH"/>
</dbReference>
<dbReference type="InterPro" id="IPR036962">
    <property type="entry name" value="Glyco_hydro_3_N_sf"/>
</dbReference>
<dbReference type="SUPFAM" id="SSF51445">
    <property type="entry name" value="(Trans)glycosidases"/>
    <property type="match status" value="1"/>
</dbReference>